<dbReference type="Pfam" id="PF01936">
    <property type="entry name" value="NYN"/>
    <property type="match status" value="1"/>
</dbReference>
<sequence>MDELKHELFNSPSESVINAPSIPQITSAKADDNDLTDLKEEDFCGVSTSKINTGRVHVFVDNSNLYVEGKYSVGQLERIYDWVKIINEDTKVEEYRQVYYMKHLRIDYGCLLTTILSGRSMGSSPVIVGSRPPSDDTLWNKVKKLGYEATVYDRNNENKEKRVDMKLGISMVVQALLKAKGPGVLVLIAGDGDYEPALEEILKVGWKVEIRFWASAISRYLKTPDITRENKELKILYKPLDEEYQNFTFCVGPDLTRNKSVFRIERKDKNHNWSSEEIMKCYTELQLFCWWYETDDGALELYFKSKAQVERADRWMMKNFPNVKAWKIQDHRVMSGQGMKNQESTMEAPFDVEKITADDINMEGMEDMEGVEDSINTSLVIPTTSTQSNNVTSSRKKVRTKKRLKDASPMLKKLIEELKTLPSSVEDNSESQLEAPGSFIDLHEAIIQAERRTVSGFVFINALYQ</sequence>
<dbReference type="GO" id="GO:0004540">
    <property type="term" value="F:RNA nuclease activity"/>
    <property type="evidence" value="ECO:0007669"/>
    <property type="project" value="InterPro"/>
</dbReference>
<evidence type="ECO:0000313" key="3">
    <source>
        <dbReference type="Proteomes" id="UP000789570"/>
    </source>
</evidence>
<name>A0A9N9B877_9GLOM</name>
<proteinExistence type="predicted"/>
<dbReference type="AlphaFoldDB" id="A0A9N9B877"/>
<reference evidence="2" key="1">
    <citation type="submission" date="2021-06" db="EMBL/GenBank/DDBJ databases">
        <authorList>
            <person name="Kallberg Y."/>
            <person name="Tangrot J."/>
            <person name="Rosling A."/>
        </authorList>
    </citation>
    <scope>NUCLEOTIDE SEQUENCE</scope>
    <source>
        <strain evidence="2">UK204</strain>
    </source>
</reference>
<feature type="domain" description="NYN" evidence="1">
    <location>
        <begin position="55"/>
        <end position="212"/>
    </location>
</feature>
<gene>
    <name evidence="2" type="ORF">FCALED_LOCUS6390</name>
</gene>
<dbReference type="Gene3D" id="3.40.50.1010">
    <property type="entry name" value="5'-nuclease"/>
    <property type="match status" value="1"/>
</dbReference>
<accession>A0A9N9B877</accession>
<dbReference type="OrthoDB" id="2419124at2759"/>
<comment type="caution">
    <text evidence="2">The sequence shown here is derived from an EMBL/GenBank/DDBJ whole genome shotgun (WGS) entry which is preliminary data.</text>
</comment>
<evidence type="ECO:0000259" key="1">
    <source>
        <dbReference type="Pfam" id="PF01936"/>
    </source>
</evidence>
<dbReference type="EMBL" id="CAJVPQ010001514">
    <property type="protein sequence ID" value="CAG8556665.1"/>
    <property type="molecule type" value="Genomic_DNA"/>
</dbReference>
<keyword evidence="3" id="KW-1185">Reference proteome</keyword>
<dbReference type="InterPro" id="IPR021139">
    <property type="entry name" value="NYN"/>
</dbReference>
<protein>
    <submittedName>
        <fullName evidence="2">13175_t:CDS:1</fullName>
    </submittedName>
</protein>
<dbReference type="Proteomes" id="UP000789570">
    <property type="component" value="Unassembled WGS sequence"/>
</dbReference>
<organism evidence="2 3">
    <name type="scientific">Funneliformis caledonium</name>
    <dbReference type="NCBI Taxonomy" id="1117310"/>
    <lineage>
        <taxon>Eukaryota</taxon>
        <taxon>Fungi</taxon>
        <taxon>Fungi incertae sedis</taxon>
        <taxon>Mucoromycota</taxon>
        <taxon>Glomeromycotina</taxon>
        <taxon>Glomeromycetes</taxon>
        <taxon>Glomerales</taxon>
        <taxon>Glomeraceae</taxon>
        <taxon>Funneliformis</taxon>
    </lineage>
</organism>
<evidence type="ECO:0000313" key="2">
    <source>
        <dbReference type="EMBL" id="CAG8556665.1"/>
    </source>
</evidence>